<sequence length="578" mass="65338">MFKMFSVPSFFSESEEEEDELCSQSQEPQQPHDPPTQPITAERPEPITAERLQSQSQQRSPSHVFSPEPVDQWDEFRLKTRSGPGFDPVSPGLCPVESAERPGPGLIVRQQQQLLQQQHKISLLQHHLQLQSHMTPVMIPVFPPEQRHLQSAFRSGDLLHFSPSSLNSTELCDKQWVWTQVCPRSGLRPGSVSPPRAVKRESGSHLEDEDSEPLNLSHKSLDYPRTQPGLIQVKASPDQIQHQLRVWTHRDLIGPEQDLQNLLQIQAEPVYRGLDHIEETHFESLSRIKLRPDPELVQRVLDLRRPEEGLGLSSARVVRSCSGSKSRSGSEPHIKRPMNAFMVWAKDERRRILQNFPDMHNSNISKILGSRWKSMSHQQKAPFYAEQARLSKVHLEKYPDYKYKPRPKRTCFLEGRRLRIGEYKQLLRSRRLEGRGLCEEGRGLCEERLRPHLTLDSCANVSLVSSSSDAGVYPACAVSVATAQTTTTTAQTTTAAAEVSPDCSSEAQSPQTSPSLQTELFQARTRTDSGADRTNETNETNEANEVNQADVPDEEMDVCADSEDETLRSDLCSDQETD</sequence>
<dbReference type="SMART" id="SM00398">
    <property type="entry name" value="HMG"/>
    <property type="match status" value="1"/>
</dbReference>
<keyword evidence="4 5" id="KW-0539">Nucleus</keyword>
<dbReference type="CDD" id="cd22042">
    <property type="entry name" value="HMG-box_EGL13-like"/>
    <property type="match status" value="1"/>
</dbReference>
<dbReference type="InterPro" id="IPR051356">
    <property type="entry name" value="SOX/SOX-like_TF"/>
</dbReference>
<dbReference type="PANTHER" id="PTHR45789">
    <property type="entry name" value="FI18025P1"/>
    <property type="match status" value="1"/>
</dbReference>
<evidence type="ECO:0000256" key="1">
    <source>
        <dbReference type="ARBA" id="ARBA00023015"/>
    </source>
</evidence>
<comment type="caution">
    <text evidence="8">The sequence shown here is derived from an EMBL/GenBank/DDBJ whole genome shotgun (WGS) entry which is preliminary data.</text>
</comment>
<dbReference type="GO" id="GO:0000981">
    <property type="term" value="F:DNA-binding transcription factor activity, RNA polymerase II-specific"/>
    <property type="evidence" value="ECO:0007669"/>
    <property type="project" value="TreeGrafter"/>
</dbReference>
<feature type="region of interest" description="Disordered" evidence="6">
    <location>
        <begin position="187"/>
        <end position="217"/>
    </location>
</feature>
<dbReference type="AlphaFoldDB" id="A0AAW0MDW0"/>
<feature type="compositionally biased region" description="Low complexity" evidence="6">
    <location>
        <begin position="53"/>
        <end position="62"/>
    </location>
</feature>
<evidence type="ECO:0000313" key="8">
    <source>
        <dbReference type="EMBL" id="KAK7877700.1"/>
    </source>
</evidence>
<dbReference type="InterPro" id="IPR036910">
    <property type="entry name" value="HMG_box_dom_sf"/>
</dbReference>
<dbReference type="Pfam" id="PF00505">
    <property type="entry name" value="HMG_box"/>
    <property type="match status" value="1"/>
</dbReference>
<keyword evidence="2 5" id="KW-0238">DNA-binding</keyword>
<evidence type="ECO:0000256" key="5">
    <source>
        <dbReference type="PROSITE-ProRule" id="PRU00267"/>
    </source>
</evidence>
<evidence type="ECO:0000313" key="9">
    <source>
        <dbReference type="Proteomes" id="UP001460270"/>
    </source>
</evidence>
<organism evidence="8 9">
    <name type="scientific">Mugilogobius chulae</name>
    <name type="common">yellowstripe goby</name>
    <dbReference type="NCBI Taxonomy" id="88201"/>
    <lineage>
        <taxon>Eukaryota</taxon>
        <taxon>Metazoa</taxon>
        <taxon>Chordata</taxon>
        <taxon>Craniata</taxon>
        <taxon>Vertebrata</taxon>
        <taxon>Euteleostomi</taxon>
        <taxon>Actinopterygii</taxon>
        <taxon>Neopterygii</taxon>
        <taxon>Teleostei</taxon>
        <taxon>Neoteleostei</taxon>
        <taxon>Acanthomorphata</taxon>
        <taxon>Gobiaria</taxon>
        <taxon>Gobiiformes</taxon>
        <taxon>Gobioidei</taxon>
        <taxon>Gobiidae</taxon>
        <taxon>Gobionellinae</taxon>
        <taxon>Mugilogobius</taxon>
    </lineage>
</organism>
<dbReference type="InterPro" id="IPR009071">
    <property type="entry name" value="HMG_box_dom"/>
</dbReference>
<feature type="compositionally biased region" description="Acidic residues" evidence="6">
    <location>
        <begin position="551"/>
        <end position="564"/>
    </location>
</feature>
<dbReference type="Gene3D" id="1.10.30.10">
    <property type="entry name" value="High mobility group box domain"/>
    <property type="match status" value="1"/>
</dbReference>
<evidence type="ECO:0000256" key="6">
    <source>
        <dbReference type="SAM" id="MobiDB-lite"/>
    </source>
</evidence>
<feature type="region of interest" description="Disordered" evidence="6">
    <location>
        <begin position="1"/>
        <end position="102"/>
    </location>
</feature>
<dbReference type="FunFam" id="1.10.30.10:FF:000003">
    <property type="entry name" value="Putative transcription factor SOX-6"/>
    <property type="match status" value="1"/>
</dbReference>
<dbReference type="PANTHER" id="PTHR45789:SF2">
    <property type="entry name" value="FI18025P1"/>
    <property type="match status" value="1"/>
</dbReference>
<dbReference type="EMBL" id="JBBPFD010000676">
    <property type="protein sequence ID" value="KAK7877700.1"/>
    <property type="molecule type" value="Genomic_DNA"/>
</dbReference>
<keyword evidence="3" id="KW-0804">Transcription</keyword>
<evidence type="ECO:0000256" key="2">
    <source>
        <dbReference type="ARBA" id="ARBA00023125"/>
    </source>
</evidence>
<protein>
    <recommendedName>
        <fullName evidence="7">HMG box domain-containing protein</fullName>
    </recommendedName>
</protein>
<dbReference type="GO" id="GO:0045165">
    <property type="term" value="P:cell fate commitment"/>
    <property type="evidence" value="ECO:0007669"/>
    <property type="project" value="TreeGrafter"/>
</dbReference>
<feature type="domain" description="HMG box" evidence="7">
    <location>
        <begin position="334"/>
        <end position="402"/>
    </location>
</feature>
<feature type="region of interest" description="Disordered" evidence="6">
    <location>
        <begin position="497"/>
        <end position="578"/>
    </location>
</feature>
<feature type="compositionally biased region" description="Polar residues" evidence="6">
    <location>
        <begin position="502"/>
        <end position="520"/>
    </location>
</feature>
<name>A0AAW0MDW0_9GOBI</name>
<accession>A0AAW0MDW0</accession>
<dbReference type="SUPFAM" id="SSF47095">
    <property type="entry name" value="HMG-box"/>
    <property type="match status" value="1"/>
</dbReference>
<proteinExistence type="predicted"/>
<evidence type="ECO:0000256" key="3">
    <source>
        <dbReference type="ARBA" id="ARBA00023163"/>
    </source>
</evidence>
<dbReference type="GO" id="GO:0000978">
    <property type="term" value="F:RNA polymerase II cis-regulatory region sequence-specific DNA binding"/>
    <property type="evidence" value="ECO:0007669"/>
    <property type="project" value="TreeGrafter"/>
</dbReference>
<dbReference type="GO" id="GO:0005634">
    <property type="term" value="C:nucleus"/>
    <property type="evidence" value="ECO:0007669"/>
    <property type="project" value="UniProtKB-UniRule"/>
</dbReference>
<dbReference type="Proteomes" id="UP001460270">
    <property type="component" value="Unassembled WGS sequence"/>
</dbReference>
<evidence type="ECO:0000256" key="4">
    <source>
        <dbReference type="ARBA" id="ARBA00023242"/>
    </source>
</evidence>
<gene>
    <name evidence="8" type="ORF">WMY93_031587</name>
</gene>
<reference evidence="9" key="1">
    <citation type="submission" date="2024-04" db="EMBL/GenBank/DDBJ databases">
        <title>Salinicola lusitanus LLJ914,a marine bacterium isolated from the Okinawa Trough.</title>
        <authorList>
            <person name="Li J."/>
        </authorList>
    </citation>
    <scope>NUCLEOTIDE SEQUENCE [LARGE SCALE GENOMIC DNA]</scope>
</reference>
<feature type="compositionally biased region" description="Basic and acidic residues" evidence="6">
    <location>
        <begin position="525"/>
        <end position="536"/>
    </location>
</feature>
<evidence type="ECO:0000259" key="7">
    <source>
        <dbReference type="PROSITE" id="PS50118"/>
    </source>
</evidence>
<dbReference type="PROSITE" id="PS50118">
    <property type="entry name" value="HMG_BOX_2"/>
    <property type="match status" value="1"/>
</dbReference>
<keyword evidence="9" id="KW-1185">Reference proteome</keyword>
<feature type="DNA-binding region" description="HMG box" evidence="5">
    <location>
        <begin position="334"/>
        <end position="402"/>
    </location>
</feature>
<keyword evidence="1" id="KW-0805">Transcription regulation</keyword>